<dbReference type="GO" id="GO:0009103">
    <property type="term" value="P:lipopolysaccharide biosynthetic process"/>
    <property type="evidence" value="ECO:0007669"/>
    <property type="project" value="UniProtKB-KW"/>
</dbReference>
<evidence type="ECO:0000256" key="7">
    <source>
        <dbReference type="ARBA" id="ARBA00022989"/>
    </source>
</evidence>
<keyword evidence="6" id="KW-0448">Lipopolysaccharide biosynthesis</keyword>
<evidence type="ECO:0000256" key="4">
    <source>
        <dbReference type="ARBA" id="ARBA00022679"/>
    </source>
</evidence>
<dbReference type="Pfam" id="PF00535">
    <property type="entry name" value="Glycos_transf_2"/>
    <property type="match status" value="1"/>
</dbReference>
<evidence type="ECO:0000256" key="2">
    <source>
        <dbReference type="ARBA" id="ARBA00022475"/>
    </source>
</evidence>
<dbReference type="InterPro" id="IPR029044">
    <property type="entry name" value="Nucleotide-diphossugar_trans"/>
</dbReference>
<keyword evidence="2" id="KW-1003">Cell membrane</keyword>
<keyword evidence="5 10" id="KW-0812">Transmembrane</keyword>
<dbReference type="PANTHER" id="PTHR48090:SF3">
    <property type="entry name" value="UNDECAPRENYL-PHOSPHATE 4-DEOXY-4-FORMAMIDO-L-ARABINOSE TRANSFERASE"/>
    <property type="match status" value="1"/>
</dbReference>
<feature type="transmembrane region" description="Helical" evidence="10">
    <location>
        <begin position="246"/>
        <end position="265"/>
    </location>
</feature>
<dbReference type="GO" id="GO:0005886">
    <property type="term" value="C:plasma membrane"/>
    <property type="evidence" value="ECO:0007669"/>
    <property type="project" value="TreeGrafter"/>
</dbReference>
<evidence type="ECO:0000259" key="11">
    <source>
        <dbReference type="Pfam" id="PF00535"/>
    </source>
</evidence>
<feature type="domain" description="Glycosyltransferase 2-like" evidence="11">
    <location>
        <begin position="74"/>
        <end position="214"/>
    </location>
</feature>
<keyword evidence="4 12" id="KW-0808">Transferase</keyword>
<dbReference type="GO" id="GO:0099621">
    <property type="term" value="F:undecaprenyl-phosphate 4-deoxy-4-formamido-L-arabinose transferase activity"/>
    <property type="evidence" value="ECO:0007669"/>
    <property type="project" value="TreeGrafter"/>
</dbReference>
<keyword evidence="7 10" id="KW-1133">Transmembrane helix</keyword>
<organism evidence="12 13">
    <name type="scientific">Mycobacterium kansasii</name>
    <dbReference type="NCBI Taxonomy" id="1768"/>
    <lineage>
        <taxon>Bacteria</taxon>
        <taxon>Bacillati</taxon>
        <taxon>Actinomycetota</taxon>
        <taxon>Actinomycetes</taxon>
        <taxon>Mycobacteriales</taxon>
        <taxon>Mycobacteriaceae</taxon>
        <taxon>Mycobacterium</taxon>
    </lineage>
</organism>
<sequence length="490" mass="54096">MSLLLLTGTGTVIRRAARRVLGPSPLRRPGTARQNHNWHHFPAYPSVQSLHWSRMLGRRRVTGDRQLGRVDSVSVVIPVYNGAATLPGVVKELAQLRSTQQTRDGREFRVDEVLLVWDRGIRGSEEVVRELAGHDEWVRPVWLSRNFGQHPATLAGMTSSGGDWIVTMDEDGQHDPGYIGDLLDTAYRDRTQLVYASPRNRPPHGVLRNTASRITKWLFVHVLVSSDGPSAFNSYRLILGEAGRSVAAYAGAGVFLDVALSWVVANPSTCPVMMRQEGRPASAYTLRRLVSHFWRLVISSGTRPLRFVSMMGILFALLGFGVAIYSMIQKLVGGITVQGWTSVFVAVLVVGGPPCSPWGSSPNTSPLQPLWQWASLCTSSCEIPVTPSTIRRTDRAYLDRGSRRTSRKRRVAGDGSDVHASFGAVGGPRCGGRGARCRSQAIHPNGPKRRLVDCLGRRQRRRRFHGRQTRRGDAHHVAFRHEAAGHAAGR</sequence>
<dbReference type="Gene3D" id="3.90.550.10">
    <property type="entry name" value="Spore Coat Polysaccharide Biosynthesis Protein SpsA, Chain A"/>
    <property type="match status" value="1"/>
</dbReference>
<reference evidence="12 13" key="1">
    <citation type="submission" date="2017-02" db="EMBL/GenBank/DDBJ databases">
        <title>Complete genome sequences of Mycobacterium kansasii strains isolated from rhesus macaques.</title>
        <authorList>
            <person name="Panda A."/>
            <person name="Nagaraj S."/>
            <person name="Zhao X."/>
            <person name="Tettelin H."/>
            <person name="Detolla L.J."/>
        </authorList>
    </citation>
    <scope>NUCLEOTIDE SEQUENCE [LARGE SCALE GENOMIC DNA]</scope>
    <source>
        <strain evidence="12 13">11-3813</strain>
    </source>
</reference>
<dbReference type="EMBL" id="MVBM01000009">
    <property type="protein sequence ID" value="OOK66780.1"/>
    <property type="molecule type" value="Genomic_DNA"/>
</dbReference>
<comment type="similarity">
    <text evidence="1">Belongs to the glycosyltransferase 2 family.</text>
</comment>
<evidence type="ECO:0000256" key="10">
    <source>
        <dbReference type="SAM" id="Phobius"/>
    </source>
</evidence>
<evidence type="ECO:0000313" key="13">
    <source>
        <dbReference type="Proteomes" id="UP000189229"/>
    </source>
</evidence>
<evidence type="ECO:0000256" key="8">
    <source>
        <dbReference type="ARBA" id="ARBA00023136"/>
    </source>
</evidence>
<feature type="region of interest" description="Disordered" evidence="9">
    <location>
        <begin position="462"/>
        <end position="490"/>
    </location>
</feature>
<comment type="caution">
    <text evidence="12">The sequence shown here is derived from an EMBL/GenBank/DDBJ whole genome shotgun (WGS) entry which is preliminary data.</text>
</comment>
<feature type="compositionally biased region" description="Basic and acidic residues" evidence="9">
    <location>
        <begin position="470"/>
        <end position="484"/>
    </location>
</feature>
<evidence type="ECO:0000256" key="6">
    <source>
        <dbReference type="ARBA" id="ARBA00022985"/>
    </source>
</evidence>
<evidence type="ECO:0000256" key="1">
    <source>
        <dbReference type="ARBA" id="ARBA00006739"/>
    </source>
</evidence>
<dbReference type="PANTHER" id="PTHR48090">
    <property type="entry name" value="UNDECAPRENYL-PHOSPHATE 4-DEOXY-4-FORMAMIDO-L-ARABINOSE TRANSFERASE-RELATED"/>
    <property type="match status" value="1"/>
</dbReference>
<name>A0A1V3WIK2_MYCKA</name>
<feature type="transmembrane region" description="Helical" evidence="10">
    <location>
        <begin position="305"/>
        <end position="325"/>
    </location>
</feature>
<gene>
    <name evidence="12" type="ORF">BZL30_8308</name>
</gene>
<keyword evidence="8 10" id="KW-0472">Membrane</keyword>
<keyword evidence="3" id="KW-0328">Glycosyltransferase</keyword>
<proteinExistence type="inferred from homology"/>
<dbReference type="Proteomes" id="UP000189229">
    <property type="component" value="Unassembled WGS sequence"/>
</dbReference>
<dbReference type="InterPro" id="IPR001173">
    <property type="entry name" value="Glyco_trans_2-like"/>
</dbReference>
<evidence type="ECO:0000256" key="9">
    <source>
        <dbReference type="SAM" id="MobiDB-lite"/>
    </source>
</evidence>
<accession>A0A1V3WIK2</accession>
<dbReference type="InterPro" id="IPR050256">
    <property type="entry name" value="Glycosyltransferase_2"/>
</dbReference>
<evidence type="ECO:0000256" key="5">
    <source>
        <dbReference type="ARBA" id="ARBA00022692"/>
    </source>
</evidence>
<dbReference type="AlphaFoldDB" id="A0A1V3WIK2"/>
<protein>
    <submittedName>
        <fullName evidence="12">Glycosyl transferase 2 family protein</fullName>
    </submittedName>
</protein>
<evidence type="ECO:0000313" key="12">
    <source>
        <dbReference type="EMBL" id="OOK66780.1"/>
    </source>
</evidence>
<dbReference type="SUPFAM" id="SSF53448">
    <property type="entry name" value="Nucleotide-diphospho-sugar transferases"/>
    <property type="match status" value="1"/>
</dbReference>
<evidence type="ECO:0000256" key="3">
    <source>
        <dbReference type="ARBA" id="ARBA00022676"/>
    </source>
</evidence>